<organism evidence="3 4">
    <name type="scientific">Parenemella sanctibonifatiensis</name>
    <dbReference type="NCBI Taxonomy" id="2016505"/>
    <lineage>
        <taxon>Bacteria</taxon>
        <taxon>Bacillati</taxon>
        <taxon>Actinomycetota</taxon>
        <taxon>Actinomycetes</taxon>
        <taxon>Propionibacteriales</taxon>
        <taxon>Propionibacteriaceae</taxon>
        <taxon>Parenemella</taxon>
    </lineage>
</organism>
<reference evidence="3 4" key="1">
    <citation type="submission" date="2017-07" db="EMBL/GenBank/DDBJ databases">
        <title>Draft whole genome sequences of clinical Proprionibacteriaceae strains.</title>
        <authorList>
            <person name="Bernier A.-M."/>
            <person name="Bernard K."/>
            <person name="Domingo M.-C."/>
        </authorList>
    </citation>
    <scope>NUCLEOTIDE SEQUENCE [LARGE SCALE GENOMIC DNA]</scope>
    <source>
        <strain evidence="3 4">NML 160184</strain>
    </source>
</reference>
<evidence type="ECO:0000256" key="1">
    <source>
        <dbReference type="ARBA" id="ARBA00005254"/>
    </source>
</evidence>
<gene>
    <name evidence="3" type="ORF">CGZ92_05695</name>
</gene>
<evidence type="ECO:0000313" key="4">
    <source>
        <dbReference type="Proteomes" id="UP000216533"/>
    </source>
</evidence>
<dbReference type="EMBL" id="NMVI01000015">
    <property type="protein sequence ID" value="OYN87763.1"/>
    <property type="molecule type" value="Genomic_DNA"/>
</dbReference>
<dbReference type="InterPro" id="IPR052342">
    <property type="entry name" value="MCH/BMMD"/>
</dbReference>
<evidence type="ECO:0000313" key="3">
    <source>
        <dbReference type="EMBL" id="OYN87763.1"/>
    </source>
</evidence>
<dbReference type="RefSeq" id="WP_094450429.1">
    <property type="nucleotide sequence ID" value="NZ_NMVI01000015.1"/>
</dbReference>
<dbReference type="InterPro" id="IPR002539">
    <property type="entry name" value="MaoC-like_dom"/>
</dbReference>
<protein>
    <submittedName>
        <fullName evidence="3">Dehydratase</fullName>
    </submittedName>
</protein>
<sequence length="144" mass="15487">MSDQPSNRKLLPAIGDTTRFRKTVGESDVYLFAGITGDLAGNHVDEETMAAGPYGGRIAHGLLVLGYCGATSTAMGERSGRPCVSYGYDRVRFTAGVAIGDTLEVTYTIAEQDQERQRTTADITIVNQAGRTVMVARHILAFLD</sequence>
<dbReference type="PANTHER" id="PTHR43664:SF1">
    <property type="entry name" value="BETA-METHYLMALYL-COA DEHYDRATASE"/>
    <property type="match status" value="1"/>
</dbReference>
<comment type="similarity">
    <text evidence="1">Belongs to the enoyl-CoA hydratase/isomerase family.</text>
</comment>
<dbReference type="Pfam" id="PF01575">
    <property type="entry name" value="MaoC_dehydratas"/>
    <property type="match status" value="1"/>
</dbReference>
<feature type="domain" description="MaoC-like" evidence="2">
    <location>
        <begin position="15"/>
        <end position="119"/>
    </location>
</feature>
<accession>A0A255EI04</accession>
<dbReference type="AlphaFoldDB" id="A0A255EI04"/>
<dbReference type="Proteomes" id="UP000216533">
    <property type="component" value="Unassembled WGS sequence"/>
</dbReference>
<evidence type="ECO:0000259" key="2">
    <source>
        <dbReference type="Pfam" id="PF01575"/>
    </source>
</evidence>
<proteinExistence type="inferred from homology"/>
<dbReference type="PANTHER" id="PTHR43664">
    <property type="entry name" value="MONOAMINE OXIDASE-RELATED"/>
    <property type="match status" value="1"/>
</dbReference>
<dbReference type="Gene3D" id="3.10.129.10">
    <property type="entry name" value="Hotdog Thioesterase"/>
    <property type="match status" value="1"/>
</dbReference>
<dbReference type="InterPro" id="IPR029069">
    <property type="entry name" value="HotDog_dom_sf"/>
</dbReference>
<name>A0A255EI04_9ACTN</name>
<dbReference type="SUPFAM" id="SSF54637">
    <property type="entry name" value="Thioesterase/thiol ester dehydrase-isomerase"/>
    <property type="match status" value="1"/>
</dbReference>
<comment type="caution">
    <text evidence="3">The sequence shown here is derived from an EMBL/GenBank/DDBJ whole genome shotgun (WGS) entry which is preliminary data.</text>
</comment>